<dbReference type="Proteomes" id="UP001333710">
    <property type="component" value="Chromosome"/>
</dbReference>
<reference evidence="1" key="1">
    <citation type="submission" date="2023-01" db="EMBL/GenBank/DDBJ databases">
        <title>Complete genome sequence of Planctobacterium marinum strain Dej080120_11.</title>
        <authorList>
            <person name="Ueki S."/>
            <person name="Maruyama F."/>
        </authorList>
    </citation>
    <scope>NUCLEOTIDE SEQUENCE</scope>
    <source>
        <strain evidence="1">Dej080120_11</strain>
    </source>
</reference>
<protein>
    <submittedName>
        <fullName evidence="1">Uncharacterized protein</fullName>
    </submittedName>
</protein>
<dbReference type="KEGG" id="pmaw:MACH26_18940"/>
<sequence length="522" mass="58674">MFDVSESLQGVFQGLKDTQGLDGEKKYRSDDVHRLAQYLVCRNYGNPCLELSYLCWAIVQHSTVSGEQGSKLLSFFWVDECIKPRRVRAAFAEPWQDTSQNHSITLAEQTLDINIRGNLFQISPTRVGVLAALLDFVATIDPKIVYSLESALLYGDEKQVKQQASALQKLIYHFIAEHLPTAQAQNKFRVITQWLTENEMCAETLCDDALLRFWQAQCVACPVEGFVKYTSAMDECLSYLNASKAAQAQMQSQNALSIGSDTDAGEIAADTLFASLFEELSVKYDYGALAQTPKCLTQSQSKQLNLLAYFAPFQSRFLRTLLRYQVFGYWQGVLIQANRNKTEIAEKLQHPDVLDYHDCSQELESLQDVMADAALCLTYVFSASGSLHWVGLNHLLADISLPEPILERIQADVLTTCHDADQDFSNVISEISLQFAEIRDLFHKAERAFKANNKAGFKTLPDIALLDEYTESAHLLQQSHQLLASTIKRLQPLKLTFSENFASDLCIFQQTMKQLYGGANAT</sequence>
<name>A0AA48HV03_9ALTE</name>
<dbReference type="AlphaFoldDB" id="A0AA48HV03"/>
<organism evidence="1 2">
    <name type="scientific">Planctobacterium marinum</name>
    <dbReference type="NCBI Taxonomy" id="1631968"/>
    <lineage>
        <taxon>Bacteria</taxon>
        <taxon>Pseudomonadati</taxon>
        <taxon>Pseudomonadota</taxon>
        <taxon>Gammaproteobacteria</taxon>
        <taxon>Alteromonadales</taxon>
        <taxon>Alteromonadaceae</taxon>
        <taxon>Planctobacterium</taxon>
    </lineage>
</organism>
<gene>
    <name evidence="1" type="ORF">MACH26_18940</name>
</gene>
<accession>A0AA48HV03</accession>
<proteinExistence type="predicted"/>
<evidence type="ECO:0000313" key="1">
    <source>
        <dbReference type="EMBL" id="BDX06373.1"/>
    </source>
</evidence>
<evidence type="ECO:0000313" key="2">
    <source>
        <dbReference type="Proteomes" id="UP001333710"/>
    </source>
</evidence>
<dbReference type="EMBL" id="AP027272">
    <property type="protein sequence ID" value="BDX06373.1"/>
    <property type="molecule type" value="Genomic_DNA"/>
</dbReference>
<dbReference type="RefSeq" id="WP_338292393.1">
    <property type="nucleotide sequence ID" value="NZ_AP027272.1"/>
</dbReference>
<keyword evidence="2" id="KW-1185">Reference proteome</keyword>